<dbReference type="InterPro" id="IPR009057">
    <property type="entry name" value="Homeodomain-like_sf"/>
</dbReference>
<dbReference type="AlphaFoldDB" id="A0A2A2IHY6"/>
<name>A0A2A2IHY6_9BACI</name>
<organism evidence="2 3">
    <name type="scientific">Virgibacillus profundi</name>
    <dbReference type="NCBI Taxonomy" id="2024555"/>
    <lineage>
        <taxon>Bacteria</taxon>
        <taxon>Bacillati</taxon>
        <taxon>Bacillota</taxon>
        <taxon>Bacilli</taxon>
        <taxon>Bacillales</taxon>
        <taxon>Bacillaceae</taxon>
        <taxon>Virgibacillus</taxon>
    </lineage>
</organism>
<dbReference type="GO" id="GO:0003677">
    <property type="term" value="F:DNA binding"/>
    <property type="evidence" value="ECO:0007669"/>
    <property type="project" value="InterPro"/>
</dbReference>
<evidence type="ECO:0000259" key="1">
    <source>
        <dbReference type="Pfam" id="PF02796"/>
    </source>
</evidence>
<protein>
    <recommendedName>
        <fullName evidence="1">Resolvase HTH domain-containing protein</fullName>
    </recommendedName>
</protein>
<reference evidence="2 3" key="1">
    <citation type="submission" date="2017-08" db="EMBL/GenBank/DDBJ databases">
        <title>Virgibacillus indicus sp. nov. and Virgibacillus profoundi sp. nov, two moderately halophilic bacteria isolated from marine sediment by using the Microfluidic Streak Plate.</title>
        <authorList>
            <person name="Xu B."/>
            <person name="Hu B."/>
            <person name="Wang J."/>
            <person name="Zhu Y."/>
            <person name="Huang L."/>
            <person name="Du W."/>
            <person name="Huang Y."/>
        </authorList>
    </citation>
    <scope>NUCLEOTIDE SEQUENCE [LARGE SCALE GENOMIC DNA]</scope>
    <source>
        <strain evidence="2 3">IO3-P3-H5</strain>
    </source>
</reference>
<proteinExistence type="predicted"/>
<dbReference type="Gene3D" id="1.10.10.60">
    <property type="entry name" value="Homeodomain-like"/>
    <property type="match status" value="1"/>
</dbReference>
<sequence length="30" mass="3658">MQIRRIARKLGISRMTFYKYLEKSPEEIAE</sequence>
<dbReference type="Proteomes" id="UP000218887">
    <property type="component" value="Unassembled WGS sequence"/>
</dbReference>
<keyword evidence="3" id="KW-1185">Reference proteome</keyword>
<comment type="caution">
    <text evidence="2">The sequence shown here is derived from an EMBL/GenBank/DDBJ whole genome shotgun (WGS) entry which is preliminary data.</text>
</comment>
<dbReference type="Pfam" id="PF02796">
    <property type="entry name" value="HTH_7"/>
    <property type="match status" value="1"/>
</dbReference>
<dbReference type="GO" id="GO:0000150">
    <property type="term" value="F:DNA strand exchange activity"/>
    <property type="evidence" value="ECO:0007669"/>
    <property type="project" value="InterPro"/>
</dbReference>
<evidence type="ECO:0000313" key="2">
    <source>
        <dbReference type="EMBL" id="PAV30725.1"/>
    </source>
</evidence>
<dbReference type="EMBL" id="NPOA01000003">
    <property type="protein sequence ID" value="PAV30725.1"/>
    <property type="molecule type" value="Genomic_DNA"/>
</dbReference>
<dbReference type="SUPFAM" id="SSF46689">
    <property type="entry name" value="Homeodomain-like"/>
    <property type="match status" value="1"/>
</dbReference>
<feature type="domain" description="Resolvase HTH" evidence="1">
    <location>
        <begin position="1"/>
        <end position="24"/>
    </location>
</feature>
<accession>A0A2A2IHY6</accession>
<dbReference type="InterPro" id="IPR006120">
    <property type="entry name" value="Resolvase_HTH_dom"/>
</dbReference>
<evidence type="ECO:0000313" key="3">
    <source>
        <dbReference type="Proteomes" id="UP000218887"/>
    </source>
</evidence>
<gene>
    <name evidence="2" type="ORF">CIL05_04875</name>
</gene>